<dbReference type="AlphaFoldDB" id="A0A5B7FY27"/>
<sequence>MLVAMLGGGVSDARWWVSRDCMLCGGGGSASFHDTSRRETHGEGIGSSHGSPSWLFSHSKREKPGKAVAWIPSV</sequence>
<gene>
    <name evidence="2" type="ORF">E2C01_043010</name>
</gene>
<proteinExistence type="predicted"/>
<evidence type="ECO:0000256" key="1">
    <source>
        <dbReference type="SAM" id="MobiDB-lite"/>
    </source>
</evidence>
<protein>
    <submittedName>
        <fullName evidence="2">Uncharacterized protein</fullName>
    </submittedName>
</protein>
<keyword evidence="3" id="KW-1185">Reference proteome</keyword>
<comment type="caution">
    <text evidence="2">The sequence shown here is derived from an EMBL/GenBank/DDBJ whole genome shotgun (WGS) entry which is preliminary data.</text>
</comment>
<dbReference type="Proteomes" id="UP000324222">
    <property type="component" value="Unassembled WGS sequence"/>
</dbReference>
<evidence type="ECO:0000313" key="2">
    <source>
        <dbReference type="EMBL" id="MPC49214.1"/>
    </source>
</evidence>
<accession>A0A5B7FY27</accession>
<reference evidence="2 3" key="1">
    <citation type="submission" date="2019-05" db="EMBL/GenBank/DDBJ databases">
        <title>Another draft genome of Portunus trituberculatus and its Hox gene families provides insights of decapod evolution.</title>
        <authorList>
            <person name="Jeong J.-H."/>
            <person name="Song I."/>
            <person name="Kim S."/>
            <person name="Choi T."/>
            <person name="Kim D."/>
            <person name="Ryu S."/>
            <person name="Kim W."/>
        </authorList>
    </citation>
    <scope>NUCLEOTIDE SEQUENCE [LARGE SCALE GENOMIC DNA]</scope>
    <source>
        <tissue evidence="2">Muscle</tissue>
    </source>
</reference>
<name>A0A5B7FY27_PORTR</name>
<evidence type="ECO:0000313" key="3">
    <source>
        <dbReference type="Proteomes" id="UP000324222"/>
    </source>
</evidence>
<dbReference type="EMBL" id="VSRR010008731">
    <property type="protein sequence ID" value="MPC49214.1"/>
    <property type="molecule type" value="Genomic_DNA"/>
</dbReference>
<organism evidence="2 3">
    <name type="scientific">Portunus trituberculatus</name>
    <name type="common">Swimming crab</name>
    <name type="synonym">Neptunus trituberculatus</name>
    <dbReference type="NCBI Taxonomy" id="210409"/>
    <lineage>
        <taxon>Eukaryota</taxon>
        <taxon>Metazoa</taxon>
        <taxon>Ecdysozoa</taxon>
        <taxon>Arthropoda</taxon>
        <taxon>Crustacea</taxon>
        <taxon>Multicrustacea</taxon>
        <taxon>Malacostraca</taxon>
        <taxon>Eumalacostraca</taxon>
        <taxon>Eucarida</taxon>
        <taxon>Decapoda</taxon>
        <taxon>Pleocyemata</taxon>
        <taxon>Brachyura</taxon>
        <taxon>Eubrachyura</taxon>
        <taxon>Portunoidea</taxon>
        <taxon>Portunidae</taxon>
        <taxon>Portuninae</taxon>
        <taxon>Portunus</taxon>
    </lineage>
</organism>
<feature type="region of interest" description="Disordered" evidence="1">
    <location>
        <begin position="30"/>
        <end position="60"/>
    </location>
</feature>